<comment type="catalytic activity">
    <reaction evidence="4">
        <text>N-terminal L-lysyl-[protein] + L-leucyl-tRNA(Leu) = N-terminal L-leucyl-L-lysyl-[protein] + tRNA(Leu) + H(+)</text>
        <dbReference type="Rhea" id="RHEA:12340"/>
        <dbReference type="Rhea" id="RHEA-COMP:9613"/>
        <dbReference type="Rhea" id="RHEA-COMP:9622"/>
        <dbReference type="Rhea" id="RHEA-COMP:12670"/>
        <dbReference type="Rhea" id="RHEA-COMP:12671"/>
        <dbReference type="ChEBI" id="CHEBI:15378"/>
        <dbReference type="ChEBI" id="CHEBI:65249"/>
        <dbReference type="ChEBI" id="CHEBI:78442"/>
        <dbReference type="ChEBI" id="CHEBI:78494"/>
        <dbReference type="ChEBI" id="CHEBI:133043"/>
        <dbReference type="EC" id="2.3.2.6"/>
    </reaction>
</comment>
<comment type="similarity">
    <text evidence="4">Belongs to the L/F-transferase family.</text>
</comment>
<dbReference type="GO" id="GO:0005737">
    <property type="term" value="C:cytoplasm"/>
    <property type="evidence" value="ECO:0007669"/>
    <property type="project" value="UniProtKB-SubCell"/>
</dbReference>
<comment type="caution">
    <text evidence="5">The sequence shown here is derived from an EMBL/GenBank/DDBJ whole genome shotgun (WGS) entry which is preliminary data.</text>
</comment>
<dbReference type="Pfam" id="PF03588">
    <property type="entry name" value="Leu_Phe_trans"/>
    <property type="match status" value="1"/>
</dbReference>
<dbReference type="AlphaFoldDB" id="A0A2W2C7N8"/>
<proteinExistence type="inferred from homology"/>
<dbReference type="SUPFAM" id="SSF55729">
    <property type="entry name" value="Acyl-CoA N-acyltransferases (Nat)"/>
    <property type="match status" value="1"/>
</dbReference>
<keyword evidence="6" id="KW-1185">Reference proteome</keyword>
<dbReference type="NCBIfam" id="TIGR00667">
    <property type="entry name" value="aat"/>
    <property type="match status" value="1"/>
</dbReference>
<dbReference type="InterPro" id="IPR004616">
    <property type="entry name" value="Leu/Phe-tRNA_Trfase"/>
</dbReference>
<accession>A0A2W2C7N8</accession>
<dbReference type="EC" id="2.3.2.6" evidence="4"/>
<dbReference type="EMBL" id="QKVK01000006">
    <property type="protein sequence ID" value="PZF76213.1"/>
    <property type="molecule type" value="Genomic_DNA"/>
</dbReference>
<evidence type="ECO:0000256" key="1">
    <source>
        <dbReference type="ARBA" id="ARBA00022490"/>
    </source>
</evidence>
<gene>
    <name evidence="4" type="primary">aat</name>
    <name evidence="5" type="ORF">DK847_13495</name>
</gene>
<dbReference type="Proteomes" id="UP000248795">
    <property type="component" value="Unassembled WGS sequence"/>
</dbReference>
<dbReference type="GO" id="GO:0030163">
    <property type="term" value="P:protein catabolic process"/>
    <property type="evidence" value="ECO:0007669"/>
    <property type="project" value="UniProtKB-UniRule"/>
</dbReference>
<evidence type="ECO:0000256" key="4">
    <source>
        <dbReference type="HAMAP-Rule" id="MF_00688"/>
    </source>
</evidence>
<comment type="catalytic activity">
    <reaction evidence="4">
        <text>L-phenylalanyl-tRNA(Phe) + an N-terminal L-alpha-aminoacyl-[protein] = an N-terminal L-phenylalanyl-L-alpha-aminoacyl-[protein] + tRNA(Phe)</text>
        <dbReference type="Rhea" id="RHEA:43632"/>
        <dbReference type="Rhea" id="RHEA-COMP:9668"/>
        <dbReference type="Rhea" id="RHEA-COMP:9699"/>
        <dbReference type="Rhea" id="RHEA-COMP:10636"/>
        <dbReference type="Rhea" id="RHEA-COMP:10637"/>
        <dbReference type="ChEBI" id="CHEBI:78442"/>
        <dbReference type="ChEBI" id="CHEBI:78531"/>
        <dbReference type="ChEBI" id="CHEBI:78597"/>
        <dbReference type="ChEBI" id="CHEBI:83561"/>
        <dbReference type="EC" id="2.3.2.6"/>
    </reaction>
</comment>
<dbReference type="RefSeq" id="WP_111199050.1">
    <property type="nucleotide sequence ID" value="NZ_QKVK01000006.1"/>
</dbReference>
<protein>
    <recommendedName>
        <fullName evidence="4">Leucyl/phenylalanyl-tRNA--protein transferase</fullName>
        <ecNumber evidence="4">2.3.2.6</ecNumber>
    </recommendedName>
    <alternativeName>
        <fullName evidence="4">L/F-transferase</fullName>
    </alternativeName>
    <alternativeName>
        <fullName evidence="4">Leucyltransferase</fullName>
    </alternativeName>
    <alternativeName>
        <fullName evidence="4">Phenyalanyltransferase</fullName>
    </alternativeName>
</protein>
<dbReference type="PANTHER" id="PTHR30098:SF2">
    <property type="entry name" value="LEUCYL_PHENYLALANYL-TRNA--PROTEIN TRANSFERASE"/>
    <property type="match status" value="1"/>
</dbReference>
<organism evidence="5 6">
    <name type="scientific">Aestuariivirga litoralis</name>
    <dbReference type="NCBI Taxonomy" id="2650924"/>
    <lineage>
        <taxon>Bacteria</taxon>
        <taxon>Pseudomonadati</taxon>
        <taxon>Pseudomonadota</taxon>
        <taxon>Alphaproteobacteria</taxon>
        <taxon>Hyphomicrobiales</taxon>
        <taxon>Aestuariivirgaceae</taxon>
        <taxon>Aestuariivirga</taxon>
    </lineage>
</organism>
<evidence type="ECO:0000313" key="6">
    <source>
        <dbReference type="Proteomes" id="UP000248795"/>
    </source>
</evidence>
<keyword evidence="3 4" id="KW-0012">Acyltransferase</keyword>
<dbReference type="PANTHER" id="PTHR30098">
    <property type="entry name" value="LEUCYL/PHENYLALANYL-TRNA--PROTEIN TRANSFERASE"/>
    <property type="match status" value="1"/>
</dbReference>
<sequence length="219" mass="24261">MSSITPQILLRAYAAGIFPMAESAEDNALYWVEPEERGIIPLDGLKISHSLRKTVRRKIFEVSVDRDFPAVIAACAAKTPERRSTWINGRIKALYTQLHRMGCCHSVECRVDGELVGGLYGVRIGSVFFGESMFSRATDASKVALVHLVARLNRGGFGLLDAQFVNPHLERLGAVAMPRAEYHRIMEPLLDRDADFLAFRQDDDAEAVLAWATTPQSSG</sequence>
<keyword evidence="2 4" id="KW-0808">Transferase</keyword>
<evidence type="ECO:0000313" key="5">
    <source>
        <dbReference type="EMBL" id="PZF76213.1"/>
    </source>
</evidence>
<dbReference type="Gene3D" id="3.40.630.70">
    <property type="entry name" value="Leucyl/phenylalanyl-tRNA-protein transferase, C-terminal domain"/>
    <property type="match status" value="1"/>
</dbReference>
<comment type="catalytic activity">
    <reaction evidence="4">
        <text>N-terminal L-arginyl-[protein] + L-leucyl-tRNA(Leu) = N-terminal L-leucyl-L-arginyl-[protein] + tRNA(Leu) + H(+)</text>
        <dbReference type="Rhea" id="RHEA:50416"/>
        <dbReference type="Rhea" id="RHEA-COMP:9613"/>
        <dbReference type="Rhea" id="RHEA-COMP:9622"/>
        <dbReference type="Rhea" id="RHEA-COMP:12672"/>
        <dbReference type="Rhea" id="RHEA-COMP:12673"/>
        <dbReference type="ChEBI" id="CHEBI:15378"/>
        <dbReference type="ChEBI" id="CHEBI:64719"/>
        <dbReference type="ChEBI" id="CHEBI:78442"/>
        <dbReference type="ChEBI" id="CHEBI:78494"/>
        <dbReference type="ChEBI" id="CHEBI:133044"/>
        <dbReference type="EC" id="2.3.2.6"/>
    </reaction>
</comment>
<comment type="function">
    <text evidence="4">Functions in the N-end rule pathway of protein degradation where it conjugates Leu, Phe and, less efficiently, Met from aminoacyl-tRNAs to the N-termini of proteins containing an N-terminal arginine or lysine.</text>
</comment>
<keyword evidence="1 4" id="KW-0963">Cytoplasm</keyword>
<dbReference type="HAMAP" id="MF_00688">
    <property type="entry name" value="Leu_Phe_trans"/>
    <property type="match status" value="1"/>
</dbReference>
<dbReference type="InterPro" id="IPR016181">
    <property type="entry name" value="Acyl_CoA_acyltransferase"/>
</dbReference>
<evidence type="ECO:0000256" key="3">
    <source>
        <dbReference type="ARBA" id="ARBA00023315"/>
    </source>
</evidence>
<dbReference type="InterPro" id="IPR042203">
    <property type="entry name" value="Leu/Phe-tRNA_Trfase_C"/>
</dbReference>
<name>A0A2W2C7N8_9HYPH</name>
<dbReference type="GO" id="GO:0008914">
    <property type="term" value="F:leucyl-tRNA--protein transferase activity"/>
    <property type="evidence" value="ECO:0007669"/>
    <property type="project" value="UniProtKB-UniRule"/>
</dbReference>
<comment type="subcellular location">
    <subcellularLocation>
        <location evidence="4">Cytoplasm</location>
    </subcellularLocation>
</comment>
<evidence type="ECO:0000256" key="2">
    <source>
        <dbReference type="ARBA" id="ARBA00022679"/>
    </source>
</evidence>
<reference evidence="6" key="1">
    <citation type="submission" date="2018-06" db="EMBL/GenBank/DDBJ databases">
        <title>Aestuariibacter litoralis strain KCTC 52945T.</title>
        <authorList>
            <person name="Li X."/>
            <person name="Salam N."/>
            <person name="Li J.-L."/>
            <person name="Chen Y.-M."/>
            <person name="Yang Z.-W."/>
            <person name="Zhang L.-Y."/>
            <person name="Han M.-X."/>
            <person name="Xiao M."/>
            <person name="Li W.-J."/>
        </authorList>
    </citation>
    <scope>NUCLEOTIDE SEQUENCE [LARGE SCALE GENOMIC DNA]</scope>
    <source>
        <strain evidence="6">KCTC 52945</strain>
    </source>
</reference>